<feature type="compositionally biased region" description="Low complexity" evidence="1">
    <location>
        <begin position="256"/>
        <end position="268"/>
    </location>
</feature>
<organism evidence="3 4">
    <name type="scientific">Actinomadura violacea</name>
    <dbReference type="NCBI Taxonomy" id="2819934"/>
    <lineage>
        <taxon>Bacteria</taxon>
        <taxon>Bacillati</taxon>
        <taxon>Actinomycetota</taxon>
        <taxon>Actinomycetes</taxon>
        <taxon>Streptosporangiales</taxon>
        <taxon>Thermomonosporaceae</taxon>
        <taxon>Actinomadura</taxon>
    </lineage>
</organism>
<feature type="domain" description="ParB-like N-terminal" evidence="2">
    <location>
        <begin position="32"/>
        <end position="118"/>
    </location>
</feature>
<name>A0ABS3RJK5_9ACTN</name>
<dbReference type="SMART" id="SM00470">
    <property type="entry name" value="ParB"/>
    <property type="match status" value="1"/>
</dbReference>
<feature type="region of interest" description="Disordered" evidence="1">
    <location>
        <begin position="226"/>
        <end position="284"/>
    </location>
</feature>
<dbReference type="EMBL" id="JAGEPF010000003">
    <property type="protein sequence ID" value="MBO2456913.1"/>
    <property type="molecule type" value="Genomic_DNA"/>
</dbReference>
<evidence type="ECO:0000256" key="1">
    <source>
        <dbReference type="SAM" id="MobiDB-lite"/>
    </source>
</evidence>
<dbReference type="Gene3D" id="3.90.1530.10">
    <property type="entry name" value="Conserved hypothetical protein from pyrococcus furiosus pfu- 392566-001, ParB domain"/>
    <property type="match status" value="1"/>
</dbReference>
<keyword evidence="4" id="KW-1185">Reference proteome</keyword>
<dbReference type="Proteomes" id="UP000680206">
    <property type="component" value="Unassembled WGS sequence"/>
</dbReference>
<protein>
    <submittedName>
        <fullName evidence="3">ParB N-terminal domain-containing protein</fullName>
    </submittedName>
</protein>
<dbReference type="RefSeq" id="WP_208237366.1">
    <property type="nucleotide sequence ID" value="NZ_JAGEPF010000003.1"/>
</dbReference>
<evidence type="ECO:0000259" key="2">
    <source>
        <dbReference type="SMART" id="SM00470"/>
    </source>
</evidence>
<proteinExistence type="predicted"/>
<feature type="compositionally biased region" description="Basic and acidic residues" evidence="1">
    <location>
        <begin position="226"/>
        <end position="255"/>
    </location>
</feature>
<comment type="caution">
    <text evidence="3">The sequence shown here is derived from an EMBL/GenBank/DDBJ whole genome shotgun (WGS) entry which is preliminary data.</text>
</comment>
<dbReference type="InterPro" id="IPR036086">
    <property type="entry name" value="ParB/Sulfiredoxin_sf"/>
</dbReference>
<gene>
    <name evidence="3" type="ORF">J4709_04810</name>
</gene>
<sequence>MNLELAAETGEAAMARPKSADPLSLLDHAPEVELPVGSLVPGFHLRHAGTDPAHVRLLADAAGSVRFPSILVQRRGSRIIDGMHRVEVAKLRGEQHISARLVDCTDVEALVLAVKSNTRHGLPLSRADRISSAKRILTAHPDWSDRAVASITGLSAKAIASLRNGTTGEVPADGKRLGRDGKRRPILAAEGRRRAEEYIKAHPEASLRKVARETDVSLGTAHDVRERLRRAGEQGDCAERAERTGRLEPVGRAEPEQAATETTESTQSGPVPPPLPMPARGGGRGVQQLTWPMIAAKLANDPVLRYTQGGRAFLRWMDRRSMQTDEWREFIDAIPQHWLEDVVWIAVTMSEDWRQFAELLRNRREATG</sequence>
<reference evidence="3 4" key="1">
    <citation type="submission" date="2021-03" db="EMBL/GenBank/DDBJ databases">
        <title>Actinomadura violae sp. nov., isolated from lichen in Thailand.</title>
        <authorList>
            <person name="Kanchanasin P."/>
            <person name="Saeng-In P."/>
            <person name="Phongsopitanun W."/>
            <person name="Yuki M."/>
            <person name="Kudo T."/>
            <person name="Ohkuma M."/>
            <person name="Tanasupawat S."/>
        </authorList>
    </citation>
    <scope>NUCLEOTIDE SEQUENCE [LARGE SCALE GENOMIC DNA]</scope>
    <source>
        <strain evidence="3 4">LCR2-06</strain>
    </source>
</reference>
<dbReference type="SUPFAM" id="SSF110849">
    <property type="entry name" value="ParB/Sulfiredoxin"/>
    <property type="match status" value="1"/>
</dbReference>
<accession>A0ABS3RJK5</accession>
<evidence type="ECO:0000313" key="3">
    <source>
        <dbReference type="EMBL" id="MBO2456913.1"/>
    </source>
</evidence>
<evidence type="ECO:0000313" key="4">
    <source>
        <dbReference type="Proteomes" id="UP000680206"/>
    </source>
</evidence>
<dbReference type="InterPro" id="IPR003115">
    <property type="entry name" value="ParB_N"/>
</dbReference>